<dbReference type="InParanoid" id="A0A067R6Y2"/>
<protein>
    <submittedName>
        <fullName evidence="1">Uncharacterized protein</fullName>
    </submittedName>
</protein>
<dbReference type="AlphaFoldDB" id="A0A067R6Y2"/>
<organism evidence="1 2">
    <name type="scientific">Zootermopsis nevadensis</name>
    <name type="common">Dampwood termite</name>
    <dbReference type="NCBI Taxonomy" id="136037"/>
    <lineage>
        <taxon>Eukaryota</taxon>
        <taxon>Metazoa</taxon>
        <taxon>Ecdysozoa</taxon>
        <taxon>Arthropoda</taxon>
        <taxon>Hexapoda</taxon>
        <taxon>Insecta</taxon>
        <taxon>Pterygota</taxon>
        <taxon>Neoptera</taxon>
        <taxon>Polyneoptera</taxon>
        <taxon>Dictyoptera</taxon>
        <taxon>Blattodea</taxon>
        <taxon>Blattoidea</taxon>
        <taxon>Termitoidae</taxon>
        <taxon>Termopsidae</taxon>
        <taxon>Zootermopsis</taxon>
    </lineage>
</organism>
<dbReference type="PROSITE" id="PS51257">
    <property type="entry name" value="PROKAR_LIPOPROTEIN"/>
    <property type="match status" value="1"/>
</dbReference>
<sequence>MHPYSPKEEFYWALTMGISTIPVVLGCGDGTSCWDNDPGSEEEFLRPCSAPQLNLKRASSYQSSSK</sequence>
<dbReference type="Proteomes" id="UP000027135">
    <property type="component" value="Unassembled WGS sequence"/>
</dbReference>
<evidence type="ECO:0000313" key="1">
    <source>
        <dbReference type="EMBL" id="KDR14052.1"/>
    </source>
</evidence>
<name>A0A067R6Y2_ZOONE</name>
<keyword evidence="2" id="KW-1185">Reference proteome</keyword>
<proteinExistence type="predicted"/>
<evidence type="ECO:0000313" key="2">
    <source>
        <dbReference type="Proteomes" id="UP000027135"/>
    </source>
</evidence>
<reference evidence="1 2" key="1">
    <citation type="journal article" date="2014" name="Nat. Commun.">
        <title>Molecular traces of alternative social organization in a termite genome.</title>
        <authorList>
            <person name="Terrapon N."/>
            <person name="Li C."/>
            <person name="Robertson H.M."/>
            <person name="Ji L."/>
            <person name="Meng X."/>
            <person name="Booth W."/>
            <person name="Chen Z."/>
            <person name="Childers C.P."/>
            <person name="Glastad K.M."/>
            <person name="Gokhale K."/>
            <person name="Gowin J."/>
            <person name="Gronenberg W."/>
            <person name="Hermansen R.A."/>
            <person name="Hu H."/>
            <person name="Hunt B.G."/>
            <person name="Huylmans A.K."/>
            <person name="Khalil S.M."/>
            <person name="Mitchell R.D."/>
            <person name="Munoz-Torres M.C."/>
            <person name="Mustard J.A."/>
            <person name="Pan H."/>
            <person name="Reese J.T."/>
            <person name="Scharf M.E."/>
            <person name="Sun F."/>
            <person name="Vogel H."/>
            <person name="Xiao J."/>
            <person name="Yang W."/>
            <person name="Yang Z."/>
            <person name="Yang Z."/>
            <person name="Zhou J."/>
            <person name="Zhu J."/>
            <person name="Brent C.S."/>
            <person name="Elsik C.G."/>
            <person name="Goodisman M.A."/>
            <person name="Liberles D.A."/>
            <person name="Roe R.M."/>
            <person name="Vargo E.L."/>
            <person name="Vilcinskas A."/>
            <person name="Wang J."/>
            <person name="Bornberg-Bauer E."/>
            <person name="Korb J."/>
            <person name="Zhang G."/>
            <person name="Liebig J."/>
        </authorList>
    </citation>
    <scope>NUCLEOTIDE SEQUENCE [LARGE SCALE GENOMIC DNA]</scope>
    <source>
        <tissue evidence="1">Whole organism</tissue>
    </source>
</reference>
<accession>A0A067R6Y2</accession>
<gene>
    <name evidence="1" type="ORF">L798_11965</name>
</gene>
<dbReference type="EMBL" id="KK852902">
    <property type="protein sequence ID" value="KDR14052.1"/>
    <property type="molecule type" value="Genomic_DNA"/>
</dbReference>